<gene>
    <name evidence="1" type="ORF">HELGO_WM3555</name>
</gene>
<dbReference type="EMBL" id="CACVAS010000057">
    <property type="protein sequence ID" value="CAA6809076.1"/>
    <property type="molecule type" value="Genomic_DNA"/>
</dbReference>
<organism evidence="1">
    <name type="scientific">uncultured Sulfurovum sp</name>
    <dbReference type="NCBI Taxonomy" id="269237"/>
    <lineage>
        <taxon>Bacteria</taxon>
        <taxon>Pseudomonadati</taxon>
        <taxon>Campylobacterota</taxon>
        <taxon>Epsilonproteobacteria</taxon>
        <taxon>Campylobacterales</taxon>
        <taxon>Sulfurovaceae</taxon>
        <taxon>Sulfurovum</taxon>
        <taxon>environmental samples</taxon>
    </lineage>
</organism>
<evidence type="ECO:0000313" key="1">
    <source>
        <dbReference type="EMBL" id="CAA6809076.1"/>
    </source>
</evidence>
<accession>A0A6S6SWZ7</accession>
<proteinExistence type="predicted"/>
<dbReference type="AlphaFoldDB" id="A0A6S6SWZ7"/>
<protein>
    <recommendedName>
        <fullName evidence="2">FAD/FMN-containing dehydrogenases</fullName>
    </recommendedName>
</protein>
<evidence type="ECO:0008006" key="2">
    <source>
        <dbReference type="Google" id="ProtNLM"/>
    </source>
</evidence>
<name>A0A6S6SWZ7_9BACT</name>
<sequence>MIKKILLGLLAILIVGGGIFFFMNSEDKYDPSKFMAKVSDGLNTGSTMSFTLPDQFDKVHTLEDSTKKLILVFKKDAGHAVNEFLQKQEEGYLEKRNALFIADISPMPVIIRNAFALPDLRSSSYKMLLLYDDTIVKQFKDEANVEKIAIVTLENSVVKSTQFISTEEELKAALQQ</sequence>
<reference evidence="1" key="1">
    <citation type="submission" date="2020-01" db="EMBL/GenBank/DDBJ databases">
        <authorList>
            <person name="Meier V. D."/>
            <person name="Meier V D."/>
        </authorList>
    </citation>
    <scope>NUCLEOTIDE SEQUENCE</scope>
    <source>
        <strain evidence="1">HLG_WM_MAG_01</strain>
    </source>
</reference>